<feature type="domain" description="3-octaprenyl-4-hydroxybenzoate carboxy-lyase-like C-terminal" evidence="3">
    <location>
        <begin position="300"/>
        <end position="422"/>
    </location>
</feature>
<dbReference type="Gene3D" id="3.40.1670.10">
    <property type="entry name" value="UbiD C-terminal domain-like"/>
    <property type="match status" value="1"/>
</dbReference>
<comment type="caution">
    <text evidence="4">The sequence shown here is derived from an EMBL/GenBank/DDBJ whole genome shotgun (WGS) entry which is preliminary data.</text>
</comment>
<gene>
    <name evidence="4" type="primary">ubiD_2</name>
    <name evidence="4" type="ORF">Lsan_3380</name>
</gene>
<dbReference type="GO" id="GO:0008694">
    <property type="term" value="F:4-hydroxy-3-polyprenylbenzoate decarboxylase activity"/>
    <property type="evidence" value="ECO:0007669"/>
    <property type="project" value="TreeGrafter"/>
</dbReference>
<dbReference type="PANTHER" id="PTHR30108">
    <property type="entry name" value="3-OCTAPRENYL-4-HYDROXYBENZOATE CARBOXY-LYASE-RELATED"/>
    <property type="match status" value="1"/>
</dbReference>
<dbReference type="Pfam" id="PF20695">
    <property type="entry name" value="UbiD_N"/>
    <property type="match status" value="1"/>
</dbReference>
<dbReference type="STRING" id="45074.Lsan_3380"/>
<dbReference type="EMBL" id="LNYU01000085">
    <property type="protein sequence ID" value="KTD55828.1"/>
    <property type="molecule type" value="Genomic_DNA"/>
</dbReference>
<dbReference type="NCBIfam" id="TIGR00148">
    <property type="entry name" value="UbiD family decarboxylase"/>
    <property type="match status" value="1"/>
</dbReference>
<dbReference type="InterPro" id="IPR049383">
    <property type="entry name" value="UbiD-like_N"/>
</dbReference>
<evidence type="ECO:0000313" key="5">
    <source>
        <dbReference type="Proteomes" id="UP000054703"/>
    </source>
</evidence>
<feature type="domain" description="3-octaprenyl-4-hydroxybenzoate carboxy-lyase-like N-terminal" evidence="2">
    <location>
        <begin position="11"/>
        <end position="87"/>
    </location>
</feature>
<reference evidence="4 5" key="1">
    <citation type="submission" date="2015-11" db="EMBL/GenBank/DDBJ databases">
        <title>Genomic analysis of 38 Legionella species identifies large and diverse effector repertoires.</title>
        <authorList>
            <person name="Burstein D."/>
            <person name="Amaro F."/>
            <person name="Zusman T."/>
            <person name="Lifshitz Z."/>
            <person name="Cohen O."/>
            <person name="Gilbert J.A."/>
            <person name="Pupko T."/>
            <person name="Shuman H.A."/>
            <person name="Segal G."/>
        </authorList>
    </citation>
    <scope>NUCLEOTIDE SEQUENCE [LARGE SCALE GENOMIC DNA]</scope>
    <source>
        <strain evidence="4 5">SC-63-C7</strain>
    </source>
</reference>
<evidence type="ECO:0000259" key="2">
    <source>
        <dbReference type="Pfam" id="PF20695"/>
    </source>
</evidence>
<dbReference type="Proteomes" id="UP000054703">
    <property type="component" value="Unassembled WGS sequence"/>
</dbReference>
<dbReference type="Pfam" id="PF20696">
    <property type="entry name" value="UbiD_C"/>
    <property type="match status" value="1"/>
</dbReference>
<name>A0A0W0YGS2_9GAMM</name>
<dbReference type="GO" id="GO:0005829">
    <property type="term" value="C:cytosol"/>
    <property type="evidence" value="ECO:0007669"/>
    <property type="project" value="TreeGrafter"/>
</dbReference>
<dbReference type="RefSeq" id="WP_237762179.1">
    <property type="nucleotide sequence ID" value="NZ_CAAAIH010000005.1"/>
</dbReference>
<dbReference type="GO" id="GO:0006744">
    <property type="term" value="P:ubiquinone biosynthetic process"/>
    <property type="evidence" value="ECO:0007669"/>
    <property type="project" value="TreeGrafter"/>
</dbReference>
<accession>A0A0W0YGS2</accession>
<sequence>MIKINNLRDWLEFLDNNNRLICLQDNIPLEYEVLRYIEHFEGNYACFFPKPGGHKIPVVGGLIGQRQWVAELLNIPEDSILSTFQRALKSPLDWQVIKQDKAPVHEVIHEKEIDLKALLPIITCHELDGGPYITSGLVHGLNLETGKQNLSIHRLQVQGPDKMSILLLPRDLFAYYQIAEKMDKPLPITITIGHDPVIELASQAIAPRDICELTLAGALKQQPIEVVKSYTNDVHIPAGAEIAIEGFIIPHKRVLEGPFGEFPKYYTGQDLLPYVQITCITHRRNPIYRVNHPSGVENVIIGGIPRESSILERMQLNFPNILDVRLTAGGLGRYHLVVKMIKKQYGEAKNVIACAFGCHYDIKMVTIVDEDININDSNQIEWAIATRFQATRDLVIIKHGLGSKLDPSGDKRGLNDKIGFDATKYLDDEEHFYVSRIPARWGDVYDKLSKDSKSLVDYLKT</sequence>
<evidence type="ECO:0000259" key="1">
    <source>
        <dbReference type="Pfam" id="PF01977"/>
    </source>
</evidence>
<protein>
    <submittedName>
        <fullName evidence="4">3-polyprenyl-4-hydroxybenzoate decarboxylase</fullName>
    </submittedName>
</protein>
<dbReference type="SUPFAM" id="SSF143968">
    <property type="entry name" value="UbiD C-terminal domain-like"/>
    <property type="match status" value="1"/>
</dbReference>
<dbReference type="InterPro" id="IPR049381">
    <property type="entry name" value="UbiD-like_C"/>
</dbReference>
<keyword evidence="5" id="KW-1185">Reference proteome</keyword>
<evidence type="ECO:0000313" key="4">
    <source>
        <dbReference type="EMBL" id="KTD55828.1"/>
    </source>
</evidence>
<dbReference type="InterPro" id="IPR048304">
    <property type="entry name" value="UbiD_Rift_dom"/>
</dbReference>
<dbReference type="SUPFAM" id="SSF50475">
    <property type="entry name" value="FMN-binding split barrel"/>
    <property type="match status" value="1"/>
</dbReference>
<dbReference type="InterPro" id="IPR002830">
    <property type="entry name" value="UbiD"/>
</dbReference>
<proteinExistence type="predicted"/>
<feature type="domain" description="3-octaprenyl-4-hydroxybenzoate carboxy-lyase-like Rift-related" evidence="1">
    <location>
        <begin position="97"/>
        <end position="290"/>
    </location>
</feature>
<evidence type="ECO:0000259" key="3">
    <source>
        <dbReference type="Pfam" id="PF20696"/>
    </source>
</evidence>
<dbReference type="PATRIC" id="fig|45074.5.peg.3630"/>
<dbReference type="AlphaFoldDB" id="A0A0W0YGS2"/>
<dbReference type="PANTHER" id="PTHR30108:SF17">
    <property type="entry name" value="FERULIC ACID DECARBOXYLASE 1"/>
    <property type="match status" value="1"/>
</dbReference>
<dbReference type="Pfam" id="PF01977">
    <property type="entry name" value="UbiD"/>
    <property type="match status" value="1"/>
</dbReference>
<organism evidence="4 5">
    <name type="scientific">Legionella santicrucis</name>
    <dbReference type="NCBI Taxonomy" id="45074"/>
    <lineage>
        <taxon>Bacteria</taxon>
        <taxon>Pseudomonadati</taxon>
        <taxon>Pseudomonadota</taxon>
        <taxon>Gammaproteobacteria</taxon>
        <taxon>Legionellales</taxon>
        <taxon>Legionellaceae</taxon>
        <taxon>Legionella</taxon>
    </lineage>
</organism>